<reference evidence="10" key="1">
    <citation type="submission" date="2011-12" db="EMBL/GenBank/DDBJ databases">
        <title>Complete sequence of Clostridium clariflavum DSM 19732.</title>
        <authorList>
            <consortium name="US DOE Joint Genome Institute"/>
            <person name="Lucas S."/>
            <person name="Han J."/>
            <person name="Lapidus A."/>
            <person name="Cheng J.-F."/>
            <person name="Goodwin L."/>
            <person name="Pitluck S."/>
            <person name="Peters L."/>
            <person name="Teshima H."/>
            <person name="Detter J.C."/>
            <person name="Han C."/>
            <person name="Tapia R."/>
            <person name="Land M."/>
            <person name="Hauser L."/>
            <person name="Kyrpides N."/>
            <person name="Ivanova N."/>
            <person name="Pagani I."/>
            <person name="Kitzmiller T."/>
            <person name="Lynd L."/>
            <person name="Izquierdo J."/>
            <person name="Woyke T."/>
        </authorList>
    </citation>
    <scope>NUCLEOTIDE SEQUENCE [LARGE SCALE GENOMIC DNA]</scope>
    <source>
        <strain evidence="10">DSM 19732 / NBRC 101661 / EBR45</strain>
    </source>
</reference>
<keyword evidence="5 9" id="KW-0269">Exonuclease</keyword>
<dbReference type="Pfam" id="PF01368">
    <property type="entry name" value="DHH"/>
    <property type="match status" value="1"/>
</dbReference>
<evidence type="ECO:0000256" key="5">
    <source>
        <dbReference type="ARBA" id="ARBA00022839"/>
    </source>
</evidence>
<dbReference type="Pfam" id="PF17768">
    <property type="entry name" value="RecJ_OB"/>
    <property type="match status" value="1"/>
</dbReference>
<evidence type="ECO:0000256" key="1">
    <source>
        <dbReference type="ARBA" id="ARBA00005915"/>
    </source>
</evidence>
<gene>
    <name evidence="9" type="ordered locus">Clocl_1239</name>
</gene>
<dbReference type="SUPFAM" id="SSF64182">
    <property type="entry name" value="DHH phosphoesterases"/>
    <property type="match status" value="1"/>
</dbReference>
<dbReference type="InterPro" id="IPR001667">
    <property type="entry name" value="DDH_dom"/>
</dbReference>
<accession>G8LYZ6</accession>
<dbReference type="InterPro" id="IPR038763">
    <property type="entry name" value="DHH_sf"/>
</dbReference>
<protein>
    <recommendedName>
        <fullName evidence="2">Single-stranded-DNA-specific exonuclease RecJ</fullName>
    </recommendedName>
</protein>
<reference evidence="9 10" key="2">
    <citation type="journal article" date="2012" name="Stand. Genomic Sci.">
        <title>Complete Genome Sequence of Clostridium clariflavum DSM 19732.</title>
        <authorList>
            <person name="Izquierdo J.A."/>
            <person name="Goodwin L."/>
            <person name="Davenport K.W."/>
            <person name="Teshima H."/>
            <person name="Bruce D."/>
            <person name="Detter C."/>
            <person name="Tapia R."/>
            <person name="Han S."/>
            <person name="Land M."/>
            <person name="Hauser L."/>
            <person name="Jeffries C.D."/>
            <person name="Han J."/>
            <person name="Pitluck S."/>
            <person name="Nolan M."/>
            <person name="Chen A."/>
            <person name="Huntemann M."/>
            <person name="Mavromatis K."/>
            <person name="Mikhailova N."/>
            <person name="Liolios K."/>
            <person name="Woyke T."/>
            <person name="Lynd L.R."/>
        </authorList>
    </citation>
    <scope>NUCLEOTIDE SEQUENCE [LARGE SCALE GENOMIC DNA]</scope>
    <source>
        <strain evidence="10">DSM 19732 / NBRC 101661 / EBR45</strain>
    </source>
</reference>
<proteinExistence type="inferred from homology"/>
<evidence type="ECO:0000259" key="7">
    <source>
        <dbReference type="Pfam" id="PF02272"/>
    </source>
</evidence>
<feature type="domain" description="DDH" evidence="6">
    <location>
        <begin position="79"/>
        <end position="226"/>
    </location>
</feature>
<dbReference type="eggNOG" id="COG0608">
    <property type="taxonomic scope" value="Bacteria"/>
</dbReference>
<dbReference type="EMBL" id="CP003065">
    <property type="protein sequence ID" value="AEV67898.1"/>
    <property type="molecule type" value="Genomic_DNA"/>
</dbReference>
<dbReference type="InterPro" id="IPR041122">
    <property type="entry name" value="RecJ_OB"/>
</dbReference>
<evidence type="ECO:0000259" key="8">
    <source>
        <dbReference type="Pfam" id="PF17768"/>
    </source>
</evidence>
<organism evidence="9 10">
    <name type="scientific">Acetivibrio clariflavus (strain DSM 19732 / NBRC 101661 / EBR45)</name>
    <name type="common">Clostridium clariflavum</name>
    <dbReference type="NCBI Taxonomy" id="720554"/>
    <lineage>
        <taxon>Bacteria</taxon>
        <taxon>Bacillati</taxon>
        <taxon>Bacillota</taxon>
        <taxon>Clostridia</taxon>
        <taxon>Eubacteriales</taxon>
        <taxon>Oscillospiraceae</taxon>
        <taxon>Acetivibrio</taxon>
    </lineage>
</organism>
<dbReference type="NCBIfam" id="TIGR00644">
    <property type="entry name" value="recJ"/>
    <property type="match status" value="1"/>
</dbReference>
<dbReference type="PANTHER" id="PTHR30255">
    <property type="entry name" value="SINGLE-STRANDED-DNA-SPECIFIC EXONUCLEASE RECJ"/>
    <property type="match status" value="1"/>
</dbReference>
<dbReference type="GO" id="GO:0003676">
    <property type="term" value="F:nucleic acid binding"/>
    <property type="evidence" value="ECO:0007669"/>
    <property type="project" value="InterPro"/>
</dbReference>
<name>G8LYZ6_ACECE</name>
<dbReference type="HOGENOM" id="CLU_009736_4_1_9"/>
<dbReference type="InterPro" id="IPR003156">
    <property type="entry name" value="DHHA1_dom"/>
</dbReference>
<dbReference type="STRING" id="720554.Clocl_1239"/>
<dbReference type="KEGG" id="ccl:Clocl_1239"/>
<keyword evidence="10" id="KW-1185">Reference proteome</keyword>
<feature type="domain" description="DHHA1" evidence="7">
    <location>
        <begin position="344"/>
        <end position="437"/>
    </location>
</feature>
<comment type="similarity">
    <text evidence="1">Belongs to the RecJ family.</text>
</comment>
<evidence type="ECO:0000256" key="2">
    <source>
        <dbReference type="ARBA" id="ARBA00019841"/>
    </source>
</evidence>
<evidence type="ECO:0000259" key="6">
    <source>
        <dbReference type="Pfam" id="PF01368"/>
    </source>
</evidence>
<evidence type="ECO:0000313" key="10">
    <source>
        <dbReference type="Proteomes" id="UP000005435"/>
    </source>
</evidence>
<dbReference type="OrthoDB" id="9809852at2"/>
<dbReference type="RefSeq" id="WP_014254514.1">
    <property type="nucleotide sequence ID" value="NC_016627.1"/>
</dbReference>
<dbReference type="GO" id="GO:0006281">
    <property type="term" value="P:DNA repair"/>
    <property type="evidence" value="ECO:0007669"/>
    <property type="project" value="InterPro"/>
</dbReference>
<dbReference type="PANTHER" id="PTHR30255:SF2">
    <property type="entry name" value="SINGLE-STRANDED-DNA-SPECIFIC EXONUCLEASE RECJ"/>
    <property type="match status" value="1"/>
</dbReference>
<feature type="domain" description="RecJ OB" evidence="8">
    <location>
        <begin position="454"/>
        <end position="554"/>
    </location>
</feature>
<dbReference type="InterPro" id="IPR051673">
    <property type="entry name" value="SSDNA_exonuclease_RecJ"/>
</dbReference>
<dbReference type="GO" id="GO:0006310">
    <property type="term" value="P:DNA recombination"/>
    <property type="evidence" value="ECO:0007669"/>
    <property type="project" value="InterPro"/>
</dbReference>
<dbReference type="Gene3D" id="3.90.1640.30">
    <property type="match status" value="1"/>
</dbReference>
<dbReference type="Gene3D" id="3.10.310.30">
    <property type="match status" value="1"/>
</dbReference>
<sequence>MRIKVNLLNRGVHIPTELIEATDGDELIARIFYNRGYKNPDTVRQMLKEECYTPTHFNEFKGMEKAVERILKAAEKGEKVCVYGDYDVDGVTSTVILVECLSLFLDKVIYHVPDRFTEGYGMNLDVIEKLAADGVTLIVTCDCGISNVNEIKRAKELGMDVILTDHHTIPPELPNADVILNPKLLEEGHKARNISGCAMAYFLCHALLKSKGLEEKAEDYLDMLALSLIADVVSLNGENRFLLKKAMPKLFNTKRLGLIKLLEIAGKNSELRTEEDIAFQIAPRINAAGRMESARLPVELMLCKDPYIAAEMAQRIDFLNSERKRVQQEIIDQAVEQVETKKKNKTVLVLYNDFWHHGIIGIAAGKICETYKKPAILLSLKEDGKTVVGSARSVEEINIYELIRECSGKLLKFGGHSQAAGLSLLKENLQEFMAEIEIAAEKKHFIGDTVNVNVDMELEIDSITEDFFERLMTAGPYGEGFEAPLFVSYGLKVLSDRKTEKNHHIMILEGKSNTRISAVWWFGEDKSLQGKVFDAVYKIGKNTYKGKSNLQLTLAYVIESEGEVPKVFNGKIIDERGRDINLLVEKYRQALFFYEGLTSKCPLPSAVDRFGVKETENLVFLSTPSNTEVFREIIALSNPRNIILNFSVLPDYSFKGFVTNLLGLIKYIVSKEKGMAYIESMAIKLGVEESIVKSGLKFLKAAGKIDYILSEDEMMVFLFKGSGMTDNSMFLAEKRLRNALMEKNAYQQFILKTEAENFREYLK</sequence>
<dbReference type="AlphaFoldDB" id="G8LYZ6"/>
<dbReference type="Proteomes" id="UP000005435">
    <property type="component" value="Chromosome"/>
</dbReference>
<dbReference type="Pfam" id="PF02272">
    <property type="entry name" value="DHHA1"/>
    <property type="match status" value="1"/>
</dbReference>
<dbReference type="GO" id="GO:0008409">
    <property type="term" value="F:5'-3' exonuclease activity"/>
    <property type="evidence" value="ECO:0007669"/>
    <property type="project" value="InterPro"/>
</dbReference>
<dbReference type="InterPro" id="IPR004610">
    <property type="entry name" value="RecJ"/>
</dbReference>
<keyword evidence="3" id="KW-0540">Nuclease</keyword>
<evidence type="ECO:0000256" key="3">
    <source>
        <dbReference type="ARBA" id="ARBA00022722"/>
    </source>
</evidence>
<evidence type="ECO:0000256" key="4">
    <source>
        <dbReference type="ARBA" id="ARBA00022801"/>
    </source>
</evidence>
<evidence type="ECO:0000313" key="9">
    <source>
        <dbReference type="EMBL" id="AEV67898.1"/>
    </source>
</evidence>
<keyword evidence="4" id="KW-0378">Hydrolase</keyword>